<dbReference type="EMBL" id="HBIW01021448">
    <property type="protein sequence ID" value="CAE0703026.1"/>
    <property type="molecule type" value="Transcribed_RNA"/>
</dbReference>
<dbReference type="CDD" id="cd00159">
    <property type="entry name" value="RhoGAP"/>
    <property type="match status" value="1"/>
</dbReference>
<dbReference type="PANTHER" id="PTHR23176">
    <property type="entry name" value="RHO/RAC/CDC GTPASE-ACTIVATING PROTEIN"/>
    <property type="match status" value="1"/>
</dbReference>
<protein>
    <recommendedName>
        <fullName evidence="2">Rho-GAP domain-containing protein</fullName>
    </recommendedName>
</protein>
<dbReference type="EMBL" id="CAKKNE010000001">
    <property type="protein sequence ID" value="CAH0365454.1"/>
    <property type="molecule type" value="Genomic_DNA"/>
</dbReference>
<keyword evidence="1" id="KW-0343">GTPase activation</keyword>
<reference evidence="3" key="1">
    <citation type="submission" date="2021-01" db="EMBL/GenBank/DDBJ databases">
        <authorList>
            <person name="Corre E."/>
            <person name="Pelletier E."/>
            <person name="Niang G."/>
            <person name="Scheremetjew M."/>
            <person name="Finn R."/>
            <person name="Kale V."/>
            <person name="Holt S."/>
            <person name="Cochrane G."/>
            <person name="Meng A."/>
            <person name="Brown T."/>
            <person name="Cohen L."/>
        </authorList>
    </citation>
    <scope>NUCLEOTIDE SEQUENCE</scope>
    <source>
        <strain evidence="3">CCMP1756</strain>
    </source>
</reference>
<evidence type="ECO:0000256" key="1">
    <source>
        <dbReference type="ARBA" id="ARBA00022468"/>
    </source>
</evidence>
<feature type="domain" description="Rho-GAP" evidence="2">
    <location>
        <begin position="133"/>
        <end position="316"/>
    </location>
</feature>
<keyword evidence="5" id="KW-1185">Reference proteome</keyword>
<dbReference type="SMART" id="SM00324">
    <property type="entry name" value="RhoGAP"/>
    <property type="match status" value="1"/>
</dbReference>
<dbReference type="Gene3D" id="1.10.555.10">
    <property type="entry name" value="Rho GTPase activation protein"/>
    <property type="match status" value="1"/>
</dbReference>
<evidence type="ECO:0000313" key="5">
    <source>
        <dbReference type="Proteomes" id="UP000789595"/>
    </source>
</evidence>
<accession>A0A7S4EBK9</accession>
<dbReference type="PROSITE" id="PS50238">
    <property type="entry name" value="RHOGAP"/>
    <property type="match status" value="1"/>
</dbReference>
<reference evidence="4" key="2">
    <citation type="submission" date="2021-11" db="EMBL/GenBank/DDBJ databases">
        <authorList>
            <consortium name="Genoscope - CEA"/>
            <person name="William W."/>
        </authorList>
    </citation>
    <scope>NUCLEOTIDE SEQUENCE</scope>
</reference>
<dbReference type="InterPro" id="IPR008936">
    <property type="entry name" value="Rho_GTPase_activation_prot"/>
</dbReference>
<dbReference type="AlphaFoldDB" id="A0A7S4EBK9"/>
<dbReference type="SUPFAM" id="SSF48350">
    <property type="entry name" value="GTPase activation domain, GAP"/>
    <property type="match status" value="1"/>
</dbReference>
<dbReference type="Proteomes" id="UP000789595">
    <property type="component" value="Unassembled WGS sequence"/>
</dbReference>
<dbReference type="InterPro" id="IPR050729">
    <property type="entry name" value="Rho-GAP"/>
</dbReference>
<dbReference type="Pfam" id="PF00620">
    <property type="entry name" value="RhoGAP"/>
    <property type="match status" value="1"/>
</dbReference>
<evidence type="ECO:0000313" key="4">
    <source>
        <dbReference type="EMBL" id="CAH0365454.1"/>
    </source>
</evidence>
<evidence type="ECO:0000259" key="2">
    <source>
        <dbReference type="PROSITE" id="PS50238"/>
    </source>
</evidence>
<dbReference type="GO" id="GO:0005096">
    <property type="term" value="F:GTPase activator activity"/>
    <property type="evidence" value="ECO:0007669"/>
    <property type="project" value="UniProtKB-KW"/>
</dbReference>
<name>A0A7S4EBK9_9STRA</name>
<dbReference type="GO" id="GO:0005737">
    <property type="term" value="C:cytoplasm"/>
    <property type="evidence" value="ECO:0007669"/>
    <property type="project" value="TreeGrafter"/>
</dbReference>
<organism evidence="3">
    <name type="scientific">Pelagomonas calceolata</name>
    <dbReference type="NCBI Taxonomy" id="35677"/>
    <lineage>
        <taxon>Eukaryota</taxon>
        <taxon>Sar</taxon>
        <taxon>Stramenopiles</taxon>
        <taxon>Ochrophyta</taxon>
        <taxon>Pelagophyceae</taxon>
        <taxon>Pelagomonadales</taxon>
        <taxon>Pelagomonadaceae</taxon>
        <taxon>Pelagomonas</taxon>
    </lineage>
</organism>
<dbReference type="PANTHER" id="PTHR23176:SF129">
    <property type="entry name" value="RHO GTPASE ACTIVATING PROTEIN AT 16F, ISOFORM E-RELATED"/>
    <property type="match status" value="1"/>
</dbReference>
<dbReference type="GO" id="GO:0007165">
    <property type="term" value="P:signal transduction"/>
    <property type="evidence" value="ECO:0007669"/>
    <property type="project" value="InterPro"/>
</dbReference>
<dbReference type="InterPro" id="IPR000198">
    <property type="entry name" value="RhoGAP_dom"/>
</dbReference>
<dbReference type="OrthoDB" id="79452at2759"/>
<sequence>MSHFAPRHDAASLGTVGVKIDVVNGLSVKEAHAKIVDEHGRTLAKNDNVKSVGDTLSLDAQPLQFEALASLQGPLKLEIREPGRLYGSTVASCTLPLDAVLLPFEADVELPLQPKGSLKATIYFADRRPLYGLDLRAAAARGRNDVPAVVAACCACLDALPPAKQRGLYRVPGDNAEVSRVRDALDASRSFEDALRVVQSAEPSVVASALKLYLKELTPAVLRCSSRAYAAFTASQSPSKLRDAVRLLPPHAHSTTKHLFGHLRRVADQSEENKMTPGNLGVCFGPTLCHGDDDLSSMDAHNAIVQGLVEHFDSVFAPEVDAFDAHFDALATGDTLDKDGFEALAYALGCFPAVDADAFADLPRRCEDGRVSRDECRAWWARRGRATPPPLNAASYTMVAFFLNYDERRAGVLDDEGFAGLYQGLLDAGYQLAGPEALLAEMGGTSFRDFVGWFEGLCAAADVDELCAAADVVDI</sequence>
<evidence type="ECO:0000313" key="3">
    <source>
        <dbReference type="EMBL" id="CAE0703026.1"/>
    </source>
</evidence>
<gene>
    <name evidence="3" type="ORF">PCAL00307_LOCUS18473</name>
    <name evidence="4" type="ORF">PECAL_1P18940</name>
</gene>
<proteinExistence type="predicted"/>